<evidence type="ECO:0000256" key="7">
    <source>
        <dbReference type="ARBA" id="ARBA00022490"/>
    </source>
</evidence>
<evidence type="ECO:0000256" key="12">
    <source>
        <dbReference type="ARBA" id="ARBA00022993"/>
    </source>
</evidence>
<sequence>MQNNTFSPYMMFNKQEWSELSNNVPMTLSQEQLESLTGVQDHITLQETADIYLPLSRLLNLYATAYQQLHTVTDTFIGQQTKKVPFIIGVAGSVAVGKSTTARIIKELLSQWKSHPNVDILTTDGFLYPNAILEERGILNRKGFPQSYDIKKLLKVLGDLKSGKDIVTAPLYSHLTYDVLEEEQVIEDPDIVIVEGVNVLQTPKQKKKTPQTFVSDFFDFSIYIDAEEDTLESWYINRFMKLRDTAFQDERSYFHKYSTLNDEEAHQVAKDIWERINLKNLYENIEPTKTRADLILHKDYDHLFDEIYLRKI</sequence>
<accession>A0ABV6LT48</accession>
<comment type="similarity">
    <text evidence="4 14 15">Belongs to the prokaryotic pantothenate kinase family.</text>
</comment>
<evidence type="ECO:0000256" key="9">
    <source>
        <dbReference type="ARBA" id="ARBA00022741"/>
    </source>
</evidence>
<dbReference type="Gene3D" id="3.40.50.300">
    <property type="entry name" value="P-loop containing nucleotide triphosphate hydrolases"/>
    <property type="match status" value="1"/>
</dbReference>
<evidence type="ECO:0000313" key="18">
    <source>
        <dbReference type="Proteomes" id="UP001589836"/>
    </source>
</evidence>
<keyword evidence="7 14" id="KW-0963">Cytoplasm</keyword>
<evidence type="ECO:0000256" key="6">
    <source>
        <dbReference type="ARBA" id="ARBA00015080"/>
    </source>
</evidence>
<comment type="pathway">
    <text evidence="3 14 15">Cofactor biosynthesis; coenzyme A biosynthesis; CoA from (R)-pantothenate: step 1/5.</text>
</comment>
<dbReference type="RefSeq" id="WP_377351008.1">
    <property type="nucleotide sequence ID" value="NZ_JBHLTP010000013.1"/>
</dbReference>
<keyword evidence="12 14" id="KW-0173">Coenzyme A biosynthesis</keyword>
<evidence type="ECO:0000256" key="4">
    <source>
        <dbReference type="ARBA" id="ARBA00006087"/>
    </source>
</evidence>
<evidence type="ECO:0000256" key="3">
    <source>
        <dbReference type="ARBA" id="ARBA00005225"/>
    </source>
</evidence>
<keyword evidence="18" id="KW-1185">Reference proteome</keyword>
<organism evidence="17 18">
    <name type="scientific">Pontibacillus salicampi</name>
    <dbReference type="NCBI Taxonomy" id="1449801"/>
    <lineage>
        <taxon>Bacteria</taxon>
        <taxon>Bacillati</taxon>
        <taxon>Bacillota</taxon>
        <taxon>Bacilli</taxon>
        <taxon>Bacillales</taxon>
        <taxon>Bacillaceae</taxon>
        <taxon>Pontibacillus</taxon>
    </lineage>
</organism>
<evidence type="ECO:0000259" key="16">
    <source>
        <dbReference type="Pfam" id="PF00485"/>
    </source>
</evidence>
<evidence type="ECO:0000256" key="1">
    <source>
        <dbReference type="ARBA" id="ARBA00001206"/>
    </source>
</evidence>
<proteinExistence type="inferred from homology"/>
<keyword evidence="10 14" id="KW-0418">Kinase</keyword>
<evidence type="ECO:0000256" key="2">
    <source>
        <dbReference type="ARBA" id="ARBA00004496"/>
    </source>
</evidence>
<dbReference type="CDD" id="cd02025">
    <property type="entry name" value="PanK"/>
    <property type="match status" value="1"/>
</dbReference>
<dbReference type="InterPro" id="IPR004566">
    <property type="entry name" value="PanK"/>
</dbReference>
<dbReference type="Proteomes" id="UP001589836">
    <property type="component" value="Unassembled WGS sequence"/>
</dbReference>
<evidence type="ECO:0000256" key="15">
    <source>
        <dbReference type="RuleBase" id="RU003530"/>
    </source>
</evidence>
<dbReference type="SUPFAM" id="SSF52540">
    <property type="entry name" value="P-loop containing nucleoside triphosphate hydrolases"/>
    <property type="match status" value="1"/>
</dbReference>
<dbReference type="InterPro" id="IPR006083">
    <property type="entry name" value="PRK/URK"/>
</dbReference>
<evidence type="ECO:0000313" key="17">
    <source>
        <dbReference type="EMBL" id="MFC0525585.1"/>
    </source>
</evidence>
<comment type="caution">
    <text evidence="17">The sequence shown here is derived from an EMBL/GenBank/DDBJ whole genome shotgun (WGS) entry which is preliminary data.</text>
</comment>
<dbReference type="HAMAP" id="MF_00215">
    <property type="entry name" value="Pantothen_kinase_1"/>
    <property type="match status" value="1"/>
</dbReference>
<comment type="catalytic activity">
    <reaction evidence="1 14 15">
        <text>(R)-pantothenate + ATP = (R)-4'-phosphopantothenate + ADP + H(+)</text>
        <dbReference type="Rhea" id="RHEA:16373"/>
        <dbReference type="ChEBI" id="CHEBI:10986"/>
        <dbReference type="ChEBI" id="CHEBI:15378"/>
        <dbReference type="ChEBI" id="CHEBI:29032"/>
        <dbReference type="ChEBI" id="CHEBI:30616"/>
        <dbReference type="ChEBI" id="CHEBI:456216"/>
        <dbReference type="EC" id="2.7.1.33"/>
    </reaction>
</comment>
<dbReference type="PANTHER" id="PTHR10285">
    <property type="entry name" value="URIDINE KINASE"/>
    <property type="match status" value="1"/>
</dbReference>
<feature type="domain" description="Phosphoribulokinase/uridine kinase" evidence="16">
    <location>
        <begin position="87"/>
        <end position="243"/>
    </location>
</feature>
<dbReference type="InterPro" id="IPR027417">
    <property type="entry name" value="P-loop_NTPase"/>
</dbReference>
<evidence type="ECO:0000256" key="11">
    <source>
        <dbReference type="ARBA" id="ARBA00022840"/>
    </source>
</evidence>
<gene>
    <name evidence="14 17" type="primary">coaA</name>
    <name evidence="17" type="ORF">ACFFGV_18535</name>
</gene>
<dbReference type="Pfam" id="PF00485">
    <property type="entry name" value="PRK"/>
    <property type="match status" value="1"/>
</dbReference>
<dbReference type="NCBIfam" id="TIGR00554">
    <property type="entry name" value="panK_bact"/>
    <property type="match status" value="1"/>
</dbReference>
<dbReference type="EC" id="2.7.1.33" evidence="5 14"/>
<dbReference type="PIRSF" id="PIRSF000545">
    <property type="entry name" value="Pantothenate_kin"/>
    <property type="match status" value="1"/>
</dbReference>
<evidence type="ECO:0000256" key="10">
    <source>
        <dbReference type="ARBA" id="ARBA00022777"/>
    </source>
</evidence>
<name>A0ABV6LT48_9BACI</name>
<evidence type="ECO:0000256" key="13">
    <source>
        <dbReference type="ARBA" id="ARBA00032866"/>
    </source>
</evidence>
<feature type="binding site" evidence="14">
    <location>
        <begin position="92"/>
        <end position="99"/>
    </location>
    <ligand>
        <name>ATP</name>
        <dbReference type="ChEBI" id="CHEBI:30616"/>
    </ligand>
</feature>
<dbReference type="EMBL" id="JBHLTP010000013">
    <property type="protein sequence ID" value="MFC0525585.1"/>
    <property type="molecule type" value="Genomic_DNA"/>
</dbReference>
<keyword evidence="9 14" id="KW-0547">Nucleotide-binding</keyword>
<evidence type="ECO:0000256" key="14">
    <source>
        <dbReference type="HAMAP-Rule" id="MF_00215"/>
    </source>
</evidence>
<comment type="subcellular location">
    <subcellularLocation>
        <location evidence="2 14 15">Cytoplasm</location>
    </subcellularLocation>
</comment>
<keyword evidence="11 14" id="KW-0067">ATP-binding</keyword>
<protein>
    <recommendedName>
        <fullName evidence="6 14">Pantothenate kinase</fullName>
        <ecNumber evidence="5 14">2.7.1.33</ecNumber>
    </recommendedName>
    <alternativeName>
        <fullName evidence="13 14">Pantothenic acid kinase</fullName>
    </alternativeName>
</protein>
<evidence type="ECO:0000256" key="5">
    <source>
        <dbReference type="ARBA" id="ARBA00012102"/>
    </source>
</evidence>
<keyword evidence="8 14" id="KW-0808">Transferase</keyword>
<dbReference type="GO" id="GO:0004594">
    <property type="term" value="F:pantothenate kinase activity"/>
    <property type="evidence" value="ECO:0007669"/>
    <property type="project" value="UniProtKB-EC"/>
</dbReference>
<reference evidence="17 18" key="1">
    <citation type="submission" date="2024-09" db="EMBL/GenBank/DDBJ databases">
        <authorList>
            <person name="Sun Q."/>
            <person name="Mori K."/>
        </authorList>
    </citation>
    <scope>NUCLEOTIDE SEQUENCE [LARGE SCALE GENOMIC DNA]</scope>
    <source>
        <strain evidence="17 18">NCAIM B.02529</strain>
    </source>
</reference>
<evidence type="ECO:0000256" key="8">
    <source>
        <dbReference type="ARBA" id="ARBA00022679"/>
    </source>
</evidence>